<feature type="compositionally biased region" description="Polar residues" evidence="10">
    <location>
        <begin position="185"/>
        <end position="206"/>
    </location>
</feature>
<evidence type="ECO:0000256" key="7">
    <source>
        <dbReference type="ARBA" id="ARBA00023170"/>
    </source>
</evidence>
<dbReference type="InterPro" id="IPR000276">
    <property type="entry name" value="GPCR_Rhodpsn"/>
</dbReference>
<feature type="compositionally biased region" description="Polar residues" evidence="10">
    <location>
        <begin position="281"/>
        <end position="318"/>
    </location>
</feature>
<accession>A7STL2</accession>
<sequence length="655" mass="74177">MSSTPTVDPAIVPTTSHVTRDQAFYLTKVCHVITQSTPQLHQTTTTPDHNYTRPQLHQTTTPPDHDSTRPRLHQTTTPPDHDSTRPRLHQTTTPPDHDSTRPQLHQTTTPPDHNYTRPQLHQTTTPPDHNSSRPQLHQTTTPPDHDSTRPRLHQNTTPPDHNSTRPRLHQTTTTPDHNYTRPRLHQTTTPADHNSSRPQLHQTTTPPEHDSTRPQLHQTTTPPDHNYIRPQLHQTTTTPDHNYTRPRLNQTTTTPDHDSTRPRLHQTTNPPDHNSTRPRLHQTTTPLDHNCTRPQLHQTTTTPDHNYTRPQLHQTTTPPDHDSTRPQIHQITTPPDHDSTRPQLHQAGYIAVSVLIIAGNLLCLVVFLRTPQMRRKRAYYLLVSLSIADALVGISLVEKIIVMTYYGVAEENNNTASVINFLASPASIYTLATISIERFIVTVFPLYYRSSGKSLYVAMIGIPWACAVVVVTLYILAVNARALPPVVVTYTRITIPVSLLIIFICYTALTVKLKYGSRVLSVSSRQILRDRKLAITLLIVTLLSLITWVPFGVYVTVLYYCMDCKKETYARDLYLALNWLRFLNSGINVVIYMFRMPEFKRGVARITPSLYRQQNLPAETGTRSCTEGSELQIEASARKTFASNSSSRNVAGSCD</sequence>
<organism evidence="13 14">
    <name type="scientific">Nematostella vectensis</name>
    <name type="common">Starlet sea anemone</name>
    <dbReference type="NCBI Taxonomy" id="45351"/>
    <lineage>
        <taxon>Eukaryota</taxon>
        <taxon>Metazoa</taxon>
        <taxon>Cnidaria</taxon>
        <taxon>Anthozoa</taxon>
        <taxon>Hexacorallia</taxon>
        <taxon>Actiniaria</taxon>
        <taxon>Edwardsiidae</taxon>
        <taxon>Nematostella</taxon>
    </lineage>
</organism>
<feature type="compositionally biased region" description="Polar residues" evidence="10">
    <location>
        <begin position="213"/>
        <end position="223"/>
    </location>
</feature>
<feature type="transmembrane region" description="Helical" evidence="11">
    <location>
        <begin position="532"/>
        <end position="553"/>
    </location>
</feature>
<evidence type="ECO:0000256" key="9">
    <source>
        <dbReference type="ARBA" id="ARBA00023224"/>
    </source>
</evidence>
<feature type="transmembrane region" description="Helical" evidence="11">
    <location>
        <begin position="455"/>
        <end position="477"/>
    </location>
</feature>
<keyword evidence="9" id="KW-0807">Transducer</keyword>
<evidence type="ECO:0000256" key="4">
    <source>
        <dbReference type="ARBA" id="ARBA00022989"/>
    </source>
</evidence>
<proteinExistence type="predicted"/>
<feature type="compositionally biased region" description="Polar residues" evidence="10">
    <location>
        <begin position="101"/>
        <end position="142"/>
    </location>
</feature>
<dbReference type="PANTHER" id="PTHR24246:SF27">
    <property type="entry name" value="ADENOSINE RECEPTOR, ISOFORM A"/>
    <property type="match status" value="1"/>
</dbReference>
<dbReference type="HOGENOM" id="CLU_418763_0_0_1"/>
<keyword evidence="6 11" id="KW-0472">Membrane</keyword>
<dbReference type="EMBL" id="DS469797">
    <property type="protein sequence ID" value="EDO32966.1"/>
    <property type="molecule type" value="Genomic_DNA"/>
</dbReference>
<feature type="domain" description="G-protein coupled receptors family 1 profile" evidence="12">
    <location>
        <begin position="359"/>
        <end position="592"/>
    </location>
</feature>
<feature type="transmembrane region" description="Helical" evidence="11">
    <location>
        <begin position="426"/>
        <end position="448"/>
    </location>
</feature>
<dbReference type="PhylomeDB" id="A7STL2"/>
<evidence type="ECO:0000313" key="13">
    <source>
        <dbReference type="EMBL" id="EDO32966.1"/>
    </source>
</evidence>
<name>A7STL2_NEMVE</name>
<keyword evidence="3 11" id="KW-0812">Transmembrane</keyword>
<dbReference type="GO" id="GO:0007186">
    <property type="term" value="P:G protein-coupled receptor signaling pathway"/>
    <property type="evidence" value="ECO:0000318"/>
    <property type="project" value="GO_Central"/>
</dbReference>
<feature type="transmembrane region" description="Helical" evidence="11">
    <location>
        <begin position="489"/>
        <end position="511"/>
    </location>
</feature>
<gene>
    <name evidence="13" type="ORF">NEMVEDRAFT_v1g217291</name>
</gene>
<evidence type="ECO:0000256" key="1">
    <source>
        <dbReference type="ARBA" id="ARBA00004651"/>
    </source>
</evidence>
<evidence type="ECO:0000256" key="8">
    <source>
        <dbReference type="ARBA" id="ARBA00023180"/>
    </source>
</evidence>
<feature type="transmembrane region" description="Helical" evidence="11">
    <location>
        <begin position="573"/>
        <end position="594"/>
    </location>
</feature>
<keyword evidence="8" id="KW-0325">Glycoprotein</keyword>
<dbReference type="Proteomes" id="UP000001593">
    <property type="component" value="Unassembled WGS sequence"/>
</dbReference>
<comment type="subcellular location">
    <subcellularLocation>
        <location evidence="1">Cell membrane</location>
        <topology evidence="1">Multi-pass membrane protein</topology>
    </subcellularLocation>
</comment>
<dbReference type="SUPFAM" id="SSF81321">
    <property type="entry name" value="Family A G protein-coupled receptor-like"/>
    <property type="match status" value="1"/>
</dbReference>
<reference evidence="13 14" key="1">
    <citation type="journal article" date="2007" name="Science">
        <title>Sea anemone genome reveals ancestral eumetazoan gene repertoire and genomic organization.</title>
        <authorList>
            <person name="Putnam N.H."/>
            <person name="Srivastava M."/>
            <person name="Hellsten U."/>
            <person name="Dirks B."/>
            <person name="Chapman J."/>
            <person name="Salamov A."/>
            <person name="Terry A."/>
            <person name="Shapiro H."/>
            <person name="Lindquist E."/>
            <person name="Kapitonov V.V."/>
            <person name="Jurka J."/>
            <person name="Genikhovich G."/>
            <person name="Grigoriev I.V."/>
            <person name="Lucas S.M."/>
            <person name="Steele R.E."/>
            <person name="Finnerty J.R."/>
            <person name="Technau U."/>
            <person name="Martindale M.Q."/>
            <person name="Rokhsar D.S."/>
        </authorList>
    </citation>
    <scope>NUCLEOTIDE SEQUENCE [LARGE SCALE GENOMIC DNA]</scope>
    <source>
        <strain evidence="14">CH2 X CH6</strain>
    </source>
</reference>
<dbReference type="OMA" id="PDHDSTR"/>
<dbReference type="SMART" id="SM01381">
    <property type="entry name" value="7TM_GPCR_Srsx"/>
    <property type="match status" value="1"/>
</dbReference>
<dbReference type="Gene3D" id="1.20.1070.10">
    <property type="entry name" value="Rhodopsin 7-helix transmembrane proteins"/>
    <property type="match status" value="1"/>
</dbReference>
<feature type="region of interest" description="Disordered" evidence="10">
    <location>
        <begin position="39"/>
        <end position="326"/>
    </location>
</feature>
<keyword evidence="5" id="KW-0297">G-protein coupled receptor</keyword>
<dbReference type="GO" id="GO:0005886">
    <property type="term" value="C:plasma membrane"/>
    <property type="evidence" value="ECO:0000318"/>
    <property type="project" value="GO_Central"/>
</dbReference>
<protein>
    <recommendedName>
        <fullName evidence="12">G-protein coupled receptors family 1 profile domain-containing protein</fullName>
    </recommendedName>
</protein>
<dbReference type="CDD" id="cd00637">
    <property type="entry name" value="7tm_classA_rhodopsin-like"/>
    <property type="match status" value="1"/>
</dbReference>
<dbReference type="eggNOG" id="KOG4307">
    <property type="taxonomic scope" value="Eukaryota"/>
</dbReference>
<keyword evidence="2" id="KW-1003">Cell membrane</keyword>
<evidence type="ECO:0000256" key="3">
    <source>
        <dbReference type="ARBA" id="ARBA00022692"/>
    </source>
</evidence>
<feature type="transmembrane region" description="Helical" evidence="11">
    <location>
        <begin position="380"/>
        <end position="406"/>
    </location>
</feature>
<evidence type="ECO:0000256" key="6">
    <source>
        <dbReference type="ARBA" id="ARBA00023136"/>
    </source>
</evidence>
<evidence type="ECO:0000259" key="12">
    <source>
        <dbReference type="PROSITE" id="PS50262"/>
    </source>
</evidence>
<dbReference type="PROSITE" id="PS50262">
    <property type="entry name" value="G_PROTEIN_RECEP_F1_2"/>
    <property type="match status" value="1"/>
</dbReference>
<dbReference type="AlphaFoldDB" id="A7STL2"/>
<feature type="compositionally biased region" description="Polar residues" evidence="10">
    <location>
        <begin position="39"/>
        <end position="62"/>
    </location>
</feature>
<keyword evidence="4 11" id="KW-1133">Transmembrane helix</keyword>
<dbReference type="PANTHER" id="PTHR24246">
    <property type="entry name" value="OLFACTORY RECEPTOR AND ADENOSINE RECEPTOR"/>
    <property type="match status" value="1"/>
</dbReference>
<evidence type="ECO:0000256" key="10">
    <source>
        <dbReference type="SAM" id="MobiDB-lite"/>
    </source>
</evidence>
<feature type="compositionally biased region" description="Polar residues" evidence="10">
    <location>
        <begin position="232"/>
        <end position="254"/>
    </location>
</feature>
<feature type="transmembrane region" description="Helical" evidence="11">
    <location>
        <begin position="347"/>
        <end position="368"/>
    </location>
</feature>
<evidence type="ECO:0000256" key="2">
    <source>
        <dbReference type="ARBA" id="ARBA00022475"/>
    </source>
</evidence>
<evidence type="ECO:0000256" key="5">
    <source>
        <dbReference type="ARBA" id="ARBA00023040"/>
    </source>
</evidence>
<keyword evidence="14" id="KW-1185">Reference proteome</keyword>
<dbReference type="GO" id="GO:0001609">
    <property type="term" value="F:G protein-coupled adenosine receptor activity"/>
    <property type="evidence" value="ECO:0000318"/>
    <property type="project" value="GO_Central"/>
</dbReference>
<dbReference type="Pfam" id="PF00001">
    <property type="entry name" value="7tm_1"/>
    <property type="match status" value="1"/>
</dbReference>
<evidence type="ECO:0000256" key="11">
    <source>
        <dbReference type="SAM" id="Phobius"/>
    </source>
</evidence>
<dbReference type="PRINTS" id="PR00237">
    <property type="entry name" value="GPCRRHODOPSN"/>
</dbReference>
<dbReference type="InParanoid" id="A7STL2"/>
<evidence type="ECO:0000313" key="14">
    <source>
        <dbReference type="Proteomes" id="UP000001593"/>
    </source>
</evidence>
<dbReference type="InterPro" id="IPR017452">
    <property type="entry name" value="GPCR_Rhodpsn_7TM"/>
</dbReference>
<keyword evidence="7" id="KW-0675">Receptor</keyword>